<dbReference type="KEGG" id="vta:B0962"/>
<proteinExistence type="predicted"/>
<keyword evidence="1" id="KW-0732">Signal</keyword>
<evidence type="ECO:0000256" key="1">
    <source>
        <dbReference type="SAM" id="SignalP"/>
    </source>
</evidence>
<evidence type="ECO:0000313" key="3">
    <source>
        <dbReference type="Proteomes" id="UP000235828"/>
    </source>
</evidence>
<gene>
    <name evidence="2" type="ORF">VTAP4600_B0962</name>
</gene>
<reference evidence="2 3" key="1">
    <citation type="submission" date="2017-10" db="EMBL/GenBank/DDBJ databases">
        <authorList>
            <person name="Banno H."/>
            <person name="Chua N.-H."/>
        </authorList>
    </citation>
    <scope>NUCLEOTIDE SEQUENCE [LARGE SCALE GENOMIC DNA]</scope>
    <source>
        <strain evidence="2">Vibrio tapetis CECT4600</strain>
    </source>
</reference>
<dbReference type="Proteomes" id="UP000235828">
    <property type="component" value="Chromosome B"/>
</dbReference>
<name>A0A2N8ZKY5_9VIBR</name>
<feature type="signal peptide" evidence="1">
    <location>
        <begin position="1"/>
        <end position="21"/>
    </location>
</feature>
<evidence type="ECO:0000313" key="2">
    <source>
        <dbReference type="EMBL" id="SON52573.1"/>
    </source>
</evidence>
<sequence length="161" mass="17868">MTMFKKSLIIMSCALVSFSSAAKLELVAEYQDWQRFEAKSFDGKNTVMLGVAEPSQSDHTETIALRCTTEGVNLLFFHSVSRDELGYEVKAQIDSNASFTMDVWIKGSTHWATVPDEHLKQFQTGSQLNIELLGDASNDGVTLSLKGFAKMHQVLVPTCIE</sequence>
<keyword evidence="3" id="KW-1185">Reference proteome</keyword>
<protein>
    <submittedName>
        <fullName evidence="2">Uncharacterized protein</fullName>
    </submittedName>
</protein>
<organism evidence="2 3">
    <name type="scientific">Vibrio tapetis subsp. tapetis</name>
    <dbReference type="NCBI Taxonomy" id="1671868"/>
    <lineage>
        <taxon>Bacteria</taxon>
        <taxon>Pseudomonadati</taxon>
        <taxon>Pseudomonadota</taxon>
        <taxon>Gammaproteobacteria</taxon>
        <taxon>Vibrionales</taxon>
        <taxon>Vibrionaceae</taxon>
        <taxon>Vibrio</taxon>
    </lineage>
</organism>
<feature type="chain" id="PRO_5014964511" evidence="1">
    <location>
        <begin position="22"/>
        <end position="161"/>
    </location>
</feature>
<dbReference type="EMBL" id="LT960612">
    <property type="protein sequence ID" value="SON52573.1"/>
    <property type="molecule type" value="Genomic_DNA"/>
</dbReference>
<accession>A0A2N8ZKY5</accession>
<dbReference type="AlphaFoldDB" id="A0A2N8ZKY5"/>